<accession>A0A4R1Q0I6</accession>
<dbReference type="Proteomes" id="UP000295063">
    <property type="component" value="Unassembled WGS sequence"/>
</dbReference>
<comment type="catalytic activity">
    <reaction evidence="5">
        <text>N-terminal L-alanyl-[ribosomal protein bS18] + acetyl-CoA = N-terminal N(alpha)-acetyl-L-alanyl-[ribosomal protein bS18] + CoA + H(+)</text>
        <dbReference type="Rhea" id="RHEA:43756"/>
        <dbReference type="Rhea" id="RHEA-COMP:10676"/>
        <dbReference type="Rhea" id="RHEA-COMP:10677"/>
        <dbReference type="ChEBI" id="CHEBI:15378"/>
        <dbReference type="ChEBI" id="CHEBI:57287"/>
        <dbReference type="ChEBI" id="CHEBI:57288"/>
        <dbReference type="ChEBI" id="CHEBI:64718"/>
        <dbReference type="ChEBI" id="CHEBI:83683"/>
        <dbReference type="EC" id="2.3.1.266"/>
    </reaction>
</comment>
<dbReference type="GO" id="GO:0008999">
    <property type="term" value="F:protein-N-terminal-alanine acetyltransferase activity"/>
    <property type="evidence" value="ECO:0007669"/>
    <property type="project" value="UniProtKB-EC"/>
</dbReference>
<sequence>MDVDAVLKVENEAFTTPWSRAAFEAETSDNELAYYLVVDVGGVIAGYAGMWLIIDEAHVTNIALAAAYRGAGLGEQLVRALMELARERGAVSMTLEVRVSNVKAQALYTKLGFVSRGKRRNYYTDNREDALIMWCEL</sequence>
<evidence type="ECO:0000256" key="2">
    <source>
        <dbReference type="ARBA" id="ARBA00022490"/>
    </source>
</evidence>
<dbReference type="Gene3D" id="3.40.630.30">
    <property type="match status" value="1"/>
</dbReference>
<dbReference type="Pfam" id="PF00583">
    <property type="entry name" value="Acetyltransf_1"/>
    <property type="match status" value="1"/>
</dbReference>
<evidence type="ECO:0000256" key="6">
    <source>
        <dbReference type="SAM" id="Phobius"/>
    </source>
</evidence>
<organism evidence="8 9">
    <name type="scientific">Anaerospora hongkongensis</name>
    <dbReference type="NCBI Taxonomy" id="244830"/>
    <lineage>
        <taxon>Bacteria</taxon>
        <taxon>Bacillati</taxon>
        <taxon>Bacillota</taxon>
        <taxon>Negativicutes</taxon>
        <taxon>Selenomonadales</taxon>
        <taxon>Sporomusaceae</taxon>
        <taxon>Anaerospora</taxon>
    </lineage>
</organism>
<feature type="transmembrane region" description="Helical" evidence="6">
    <location>
        <begin position="32"/>
        <end position="54"/>
    </location>
</feature>
<comment type="similarity">
    <text evidence="1 5">Belongs to the acetyltransferase family. RimI subfamily.</text>
</comment>
<name>A0A4R1Q0I6_9FIRM</name>
<dbReference type="InterPro" id="IPR000182">
    <property type="entry name" value="GNAT_dom"/>
</dbReference>
<comment type="caution">
    <text evidence="8">The sequence shown here is derived from an EMBL/GenBank/DDBJ whole genome shotgun (WGS) entry which is preliminary data.</text>
</comment>
<dbReference type="NCBIfam" id="TIGR01575">
    <property type="entry name" value="rimI"/>
    <property type="match status" value="1"/>
</dbReference>
<evidence type="ECO:0000313" key="8">
    <source>
        <dbReference type="EMBL" id="TCL39181.1"/>
    </source>
</evidence>
<dbReference type="EC" id="2.3.1.266" evidence="5"/>
<comment type="function">
    <text evidence="5">Acetylates the N-terminal alanine of ribosomal protein bS18.</text>
</comment>
<proteinExistence type="inferred from homology"/>
<dbReference type="SUPFAM" id="SSF55729">
    <property type="entry name" value="Acyl-CoA N-acyltransferases (Nat)"/>
    <property type="match status" value="1"/>
</dbReference>
<keyword evidence="3 8" id="KW-0808">Transferase</keyword>
<dbReference type="EMBL" id="SLUI01000002">
    <property type="protein sequence ID" value="TCL39181.1"/>
    <property type="molecule type" value="Genomic_DNA"/>
</dbReference>
<comment type="subcellular location">
    <subcellularLocation>
        <location evidence="5">Cytoplasm</location>
    </subcellularLocation>
</comment>
<keyword evidence="6" id="KW-0472">Membrane</keyword>
<dbReference type="InterPro" id="IPR016181">
    <property type="entry name" value="Acyl_CoA_acyltransferase"/>
</dbReference>
<dbReference type="AlphaFoldDB" id="A0A4R1Q0I6"/>
<evidence type="ECO:0000259" key="7">
    <source>
        <dbReference type="PROSITE" id="PS51186"/>
    </source>
</evidence>
<keyword evidence="2 5" id="KW-0963">Cytoplasm</keyword>
<keyword evidence="6" id="KW-1133">Transmembrane helix</keyword>
<dbReference type="PROSITE" id="PS51186">
    <property type="entry name" value="GNAT"/>
    <property type="match status" value="1"/>
</dbReference>
<dbReference type="PANTHER" id="PTHR43420:SF44">
    <property type="entry name" value="ACETYLTRANSFERASE YPEA"/>
    <property type="match status" value="1"/>
</dbReference>
<protein>
    <recommendedName>
        <fullName evidence="5">[Ribosomal protein bS18]-alanine N-acetyltransferase</fullName>
        <ecNumber evidence="5">2.3.1.266</ecNumber>
    </recommendedName>
</protein>
<dbReference type="GO" id="GO:0005737">
    <property type="term" value="C:cytoplasm"/>
    <property type="evidence" value="ECO:0007669"/>
    <property type="project" value="UniProtKB-SubCell"/>
</dbReference>
<evidence type="ECO:0000256" key="3">
    <source>
        <dbReference type="ARBA" id="ARBA00022679"/>
    </source>
</evidence>
<dbReference type="CDD" id="cd04301">
    <property type="entry name" value="NAT_SF"/>
    <property type="match status" value="1"/>
</dbReference>
<keyword evidence="9" id="KW-1185">Reference proteome</keyword>
<dbReference type="InterPro" id="IPR050680">
    <property type="entry name" value="YpeA/RimI_acetyltransf"/>
</dbReference>
<evidence type="ECO:0000256" key="4">
    <source>
        <dbReference type="ARBA" id="ARBA00023315"/>
    </source>
</evidence>
<dbReference type="PANTHER" id="PTHR43420">
    <property type="entry name" value="ACETYLTRANSFERASE"/>
    <property type="match status" value="1"/>
</dbReference>
<keyword evidence="4" id="KW-0012">Acyltransferase</keyword>
<evidence type="ECO:0000256" key="1">
    <source>
        <dbReference type="ARBA" id="ARBA00005395"/>
    </source>
</evidence>
<evidence type="ECO:0000256" key="5">
    <source>
        <dbReference type="RuleBase" id="RU363094"/>
    </source>
</evidence>
<feature type="domain" description="N-acetyltransferase" evidence="7">
    <location>
        <begin position="1"/>
        <end position="137"/>
    </location>
</feature>
<evidence type="ECO:0000313" key="9">
    <source>
        <dbReference type="Proteomes" id="UP000295063"/>
    </source>
</evidence>
<dbReference type="RefSeq" id="WP_243650411.1">
    <property type="nucleotide sequence ID" value="NZ_DAIMLW010000020.1"/>
</dbReference>
<keyword evidence="6" id="KW-0812">Transmembrane</keyword>
<reference evidence="8 9" key="1">
    <citation type="submission" date="2019-03" db="EMBL/GenBank/DDBJ databases">
        <title>Genomic Encyclopedia of Type Strains, Phase IV (KMG-IV): sequencing the most valuable type-strain genomes for metagenomic binning, comparative biology and taxonomic classification.</title>
        <authorList>
            <person name="Goeker M."/>
        </authorList>
    </citation>
    <scope>NUCLEOTIDE SEQUENCE [LARGE SCALE GENOMIC DNA]</scope>
    <source>
        <strain evidence="8 9">DSM 15969</strain>
    </source>
</reference>
<dbReference type="InterPro" id="IPR006464">
    <property type="entry name" value="AcTrfase_RimI/Ard1"/>
</dbReference>
<gene>
    <name evidence="8" type="ORF">EV210_10291</name>
</gene>